<comment type="caution">
    <text evidence="1">The sequence shown here is derived from an EMBL/GenBank/DDBJ whole genome shotgun (WGS) entry which is preliminary data.</text>
</comment>
<dbReference type="EMBL" id="CM042047">
    <property type="protein sequence ID" value="KAI3771965.1"/>
    <property type="molecule type" value="Genomic_DNA"/>
</dbReference>
<proteinExistence type="predicted"/>
<sequence length="82" mass="9232">MESDRELWPEEGGVSVMERGRASLWASSVVSSMGFLQWCLDELDGEAMVGKSMVQVKPRSLKVLRVGGVGRRRTVCRDVYRQ</sequence>
<reference evidence="2" key="1">
    <citation type="journal article" date="2022" name="Mol. Ecol. Resour.">
        <title>The genomes of chicory, endive, great burdock and yacon provide insights into Asteraceae palaeo-polyploidization history and plant inulin production.</title>
        <authorList>
            <person name="Fan W."/>
            <person name="Wang S."/>
            <person name="Wang H."/>
            <person name="Wang A."/>
            <person name="Jiang F."/>
            <person name="Liu H."/>
            <person name="Zhao H."/>
            <person name="Xu D."/>
            <person name="Zhang Y."/>
        </authorList>
    </citation>
    <scope>NUCLEOTIDE SEQUENCE [LARGE SCALE GENOMIC DNA]</scope>
    <source>
        <strain evidence="2">cv. Niubang</strain>
    </source>
</reference>
<keyword evidence="2" id="KW-1185">Reference proteome</keyword>
<protein>
    <submittedName>
        <fullName evidence="1">Uncharacterized protein</fullName>
    </submittedName>
</protein>
<dbReference type="Proteomes" id="UP001055879">
    <property type="component" value="Linkage Group LG01"/>
</dbReference>
<evidence type="ECO:0000313" key="2">
    <source>
        <dbReference type="Proteomes" id="UP001055879"/>
    </source>
</evidence>
<evidence type="ECO:0000313" key="1">
    <source>
        <dbReference type="EMBL" id="KAI3771965.1"/>
    </source>
</evidence>
<reference evidence="1 2" key="2">
    <citation type="journal article" date="2022" name="Mol. Ecol. Resour.">
        <title>The genomes of chicory, endive, great burdock and yacon provide insights into Asteraceae paleo-polyploidization history and plant inulin production.</title>
        <authorList>
            <person name="Fan W."/>
            <person name="Wang S."/>
            <person name="Wang H."/>
            <person name="Wang A."/>
            <person name="Jiang F."/>
            <person name="Liu H."/>
            <person name="Zhao H."/>
            <person name="Xu D."/>
            <person name="Zhang Y."/>
        </authorList>
    </citation>
    <scope>NUCLEOTIDE SEQUENCE [LARGE SCALE GENOMIC DNA]</scope>
    <source>
        <strain evidence="2">cv. Niubang</strain>
    </source>
</reference>
<organism evidence="1 2">
    <name type="scientific">Arctium lappa</name>
    <name type="common">Greater burdock</name>
    <name type="synonym">Lappa major</name>
    <dbReference type="NCBI Taxonomy" id="4217"/>
    <lineage>
        <taxon>Eukaryota</taxon>
        <taxon>Viridiplantae</taxon>
        <taxon>Streptophyta</taxon>
        <taxon>Embryophyta</taxon>
        <taxon>Tracheophyta</taxon>
        <taxon>Spermatophyta</taxon>
        <taxon>Magnoliopsida</taxon>
        <taxon>eudicotyledons</taxon>
        <taxon>Gunneridae</taxon>
        <taxon>Pentapetalae</taxon>
        <taxon>asterids</taxon>
        <taxon>campanulids</taxon>
        <taxon>Asterales</taxon>
        <taxon>Asteraceae</taxon>
        <taxon>Carduoideae</taxon>
        <taxon>Cardueae</taxon>
        <taxon>Arctiinae</taxon>
        <taxon>Arctium</taxon>
    </lineage>
</organism>
<accession>A0ACB9FM89</accession>
<gene>
    <name evidence="1" type="ORF">L6452_03138</name>
</gene>
<name>A0ACB9FM89_ARCLA</name>